<dbReference type="GO" id="GO:0004622">
    <property type="term" value="F:phosphatidylcholine lysophospholipase activity"/>
    <property type="evidence" value="ECO:0007669"/>
    <property type="project" value="TreeGrafter"/>
</dbReference>
<dbReference type="PANTHER" id="PTHR30383">
    <property type="entry name" value="THIOESTERASE 1/PROTEASE 1/LYSOPHOSPHOLIPASE L1"/>
    <property type="match status" value="1"/>
</dbReference>
<organism evidence="2 3">
    <name type="scientific">Paenibacillus faecis</name>
    <dbReference type="NCBI Taxonomy" id="862114"/>
    <lineage>
        <taxon>Bacteria</taxon>
        <taxon>Bacillati</taxon>
        <taxon>Bacillota</taxon>
        <taxon>Bacilli</taxon>
        <taxon>Bacillales</taxon>
        <taxon>Paenibacillaceae</taxon>
        <taxon>Paenibacillus</taxon>
    </lineage>
</organism>
<dbReference type="EMBL" id="VSDO01000002">
    <property type="protein sequence ID" value="TYA13732.1"/>
    <property type="molecule type" value="Genomic_DNA"/>
</dbReference>
<evidence type="ECO:0000313" key="3">
    <source>
        <dbReference type="Proteomes" id="UP000325218"/>
    </source>
</evidence>
<evidence type="ECO:0000259" key="1">
    <source>
        <dbReference type="Pfam" id="PF13472"/>
    </source>
</evidence>
<dbReference type="InterPro" id="IPR036514">
    <property type="entry name" value="SGNH_hydro_sf"/>
</dbReference>
<feature type="domain" description="SGNH hydrolase-type esterase" evidence="1">
    <location>
        <begin position="66"/>
        <end position="259"/>
    </location>
</feature>
<dbReference type="PANTHER" id="PTHR30383:SF27">
    <property type="entry name" value="SPORE GERMINATION LIPASE LIPC"/>
    <property type="match status" value="1"/>
</dbReference>
<dbReference type="Proteomes" id="UP000325218">
    <property type="component" value="Unassembled WGS sequence"/>
</dbReference>
<dbReference type="SUPFAM" id="SSF52266">
    <property type="entry name" value="SGNH hydrolase"/>
    <property type="match status" value="1"/>
</dbReference>
<dbReference type="InterPro" id="IPR013830">
    <property type="entry name" value="SGNH_hydro"/>
</dbReference>
<accession>A0A5D0CV37</accession>
<dbReference type="Gene3D" id="3.40.50.1110">
    <property type="entry name" value="SGNH hydrolase"/>
    <property type="match status" value="1"/>
</dbReference>
<protein>
    <recommendedName>
        <fullName evidence="1">SGNH hydrolase-type esterase domain-containing protein</fullName>
    </recommendedName>
</protein>
<reference evidence="2 3" key="1">
    <citation type="submission" date="2019-08" db="EMBL/GenBank/DDBJ databases">
        <title>Genome sequencing of Paenibacillus faecis DSM 23593(T).</title>
        <authorList>
            <person name="Kook J.-K."/>
            <person name="Park S.-N."/>
            <person name="Lim Y.K."/>
        </authorList>
    </citation>
    <scope>NUCLEOTIDE SEQUENCE [LARGE SCALE GENOMIC DNA]</scope>
    <source>
        <strain evidence="2 3">DSM 23593</strain>
    </source>
</reference>
<dbReference type="AlphaFoldDB" id="A0A5D0CV37"/>
<comment type="caution">
    <text evidence="2">The sequence shown here is derived from an EMBL/GenBank/DDBJ whole genome shotgun (WGS) entry which is preliminary data.</text>
</comment>
<gene>
    <name evidence="2" type="ORF">FRY98_12155</name>
</gene>
<dbReference type="OrthoDB" id="252349at2"/>
<name>A0A5D0CV37_9BACL</name>
<proteinExistence type="predicted"/>
<dbReference type="Pfam" id="PF13472">
    <property type="entry name" value="Lipase_GDSL_2"/>
    <property type="match status" value="1"/>
</dbReference>
<keyword evidence="3" id="KW-1185">Reference proteome</keyword>
<evidence type="ECO:0000313" key="2">
    <source>
        <dbReference type="EMBL" id="TYA13732.1"/>
    </source>
</evidence>
<dbReference type="InterPro" id="IPR051532">
    <property type="entry name" value="Ester_Hydrolysis_Enzymes"/>
</dbReference>
<sequence>MKKTSGAWRTAVLVSASILGTLLLLSGFVYAVRDVLYPASSLAGLPAAPDAAERAGRETVSLDVTALGDSLAKGTGDDTGSGFARRVVDLLTKQGAKSKLVNNLGINGLTTKELLPMLEEPGVQYALKQAGVILLSIGANDLFDDGQQLETRTEIPTEKELEKAIEGASTNLVKIVKRLHEINPEAQLVYIGLYNPFSDMEQLKEAGDDAVARWNAVAMEAMASLKGGRVAPTADLFTLRAPSYLSGDHFHPNGTGYQAIAERIVQGIAIP</sequence>